<keyword evidence="5 8" id="KW-0067">ATP-binding</keyword>
<evidence type="ECO:0000256" key="1">
    <source>
        <dbReference type="ARBA" id="ARBA00012552"/>
    </source>
</evidence>
<dbReference type="PROSITE" id="PS51192">
    <property type="entry name" value="HELICASE_ATP_BIND_1"/>
    <property type="match status" value="1"/>
</dbReference>
<gene>
    <name evidence="13" type="ORF">JKP88DRAFT_200885</name>
</gene>
<feature type="compositionally biased region" description="Basic and acidic residues" evidence="9">
    <location>
        <begin position="1"/>
        <end position="13"/>
    </location>
</feature>
<feature type="short sequence motif" description="Q motif" evidence="7">
    <location>
        <begin position="121"/>
        <end position="149"/>
    </location>
</feature>
<evidence type="ECO:0000259" key="10">
    <source>
        <dbReference type="PROSITE" id="PS51192"/>
    </source>
</evidence>
<keyword evidence="3 8" id="KW-0378">Hydrolase</keyword>
<dbReference type="Gene3D" id="3.40.50.300">
    <property type="entry name" value="P-loop containing nucleotide triphosphate hydrolases"/>
    <property type="match status" value="2"/>
</dbReference>
<dbReference type="EC" id="3.6.4.13" evidence="1"/>
<dbReference type="Proteomes" id="UP000664859">
    <property type="component" value="Unassembled WGS sequence"/>
</dbReference>
<name>A0A835YQB2_9STRA</name>
<dbReference type="InterPro" id="IPR011545">
    <property type="entry name" value="DEAD/DEAH_box_helicase_dom"/>
</dbReference>
<feature type="domain" description="Helicase ATP-binding" evidence="10">
    <location>
        <begin position="152"/>
        <end position="330"/>
    </location>
</feature>
<feature type="compositionally biased region" description="Basic and acidic residues" evidence="9">
    <location>
        <begin position="22"/>
        <end position="32"/>
    </location>
</feature>
<dbReference type="SUPFAM" id="SSF52540">
    <property type="entry name" value="P-loop containing nucleoside triphosphate hydrolases"/>
    <property type="match status" value="1"/>
</dbReference>
<accession>A0A835YQB2</accession>
<dbReference type="PANTHER" id="PTHR47958">
    <property type="entry name" value="ATP-DEPENDENT RNA HELICASE DBP3"/>
    <property type="match status" value="1"/>
</dbReference>
<dbReference type="PROSITE" id="PS51194">
    <property type="entry name" value="HELICASE_CTER"/>
    <property type="match status" value="1"/>
</dbReference>
<proteinExistence type="inferred from homology"/>
<dbReference type="InterPro" id="IPR014001">
    <property type="entry name" value="Helicase_ATP-bd"/>
</dbReference>
<evidence type="ECO:0000256" key="8">
    <source>
        <dbReference type="RuleBase" id="RU000492"/>
    </source>
</evidence>
<evidence type="ECO:0000259" key="11">
    <source>
        <dbReference type="PROSITE" id="PS51194"/>
    </source>
</evidence>
<comment type="caution">
    <text evidence="13">The sequence shown here is derived from an EMBL/GenBank/DDBJ whole genome shotgun (WGS) entry which is preliminary data.</text>
</comment>
<dbReference type="CDD" id="cd17953">
    <property type="entry name" value="DEADc_DDX46"/>
    <property type="match status" value="1"/>
</dbReference>
<evidence type="ECO:0000256" key="7">
    <source>
        <dbReference type="PROSITE-ProRule" id="PRU00552"/>
    </source>
</evidence>
<evidence type="ECO:0000313" key="14">
    <source>
        <dbReference type="Proteomes" id="UP000664859"/>
    </source>
</evidence>
<organism evidence="13 14">
    <name type="scientific">Tribonema minus</name>
    <dbReference type="NCBI Taxonomy" id="303371"/>
    <lineage>
        <taxon>Eukaryota</taxon>
        <taxon>Sar</taxon>
        <taxon>Stramenopiles</taxon>
        <taxon>Ochrophyta</taxon>
        <taxon>PX clade</taxon>
        <taxon>Xanthophyceae</taxon>
        <taxon>Tribonematales</taxon>
        <taxon>Tribonemataceae</taxon>
        <taxon>Tribonema</taxon>
    </lineage>
</organism>
<feature type="region of interest" description="Disordered" evidence="9">
    <location>
        <begin position="1"/>
        <end position="32"/>
    </location>
</feature>
<feature type="domain" description="DEAD-box RNA helicase Q" evidence="12">
    <location>
        <begin position="121"/>
        <end position="149"/>
    </location>
</feature>
<protein>
    <recommendedName>
        <fullName evidence="1">RNA helicase</fullName>
        <ecNumber evidence="1">3.6.4.13</ecNumber>
    </recommendedName>
</protein>
<evidence type="ECO:0000256" key="5">
    <source>
        <dbReference type="ARBA" id="ARBA00022840"/>
    </source>
</evidence>
<dbReference type="AlphaFoldDB" id="A0A835YQB2"/>
<dbReference type="InterPro" id="IPR000629">
    <property type="entry name" value="RNA-helicase_DEAD-box_CS"/>
</dbReference>
<dbReference type="EMBL" id="JAFCMP010000446">
    <property type="protein sequence ID" value="KAG5179626.1"/>
    <property type="molecule type" value="Genomic_DNA"/>
</dbReference>
<dbReference type="SMART" id="SM00487">
    <property type="entry name" value="DEXDc"/>
    <property type="match status" value="1"/>
</dbReference>
<evidence type="ECO:0000256" key="3">
    <source>
        <dbReference type="ARBA" id="ARBA00022801"/>
    </source>
</evidence>
<dbReference type="GO" id="GO:0016787">
    <property type="term" value="F:hydrolase activity"/>
    <property type="evidence" value="ECO:0007669"/>
    <property type="project" value="UniProtKB-KW"/>
</dbReference>
<dbReference type="GO" id="GO:0005524">
    <property type="term" value="F:ATP binding"/>
    <property type="evidence" value="ECO:0007669"/>
    <property type="project" value="UniProtKB-KW"/>
</dbReference>
<evidence type="ECO:0000313" key="13">
    <source>
        <dbReference type="EMBL" id="KAG5179626.1"/>
    </source>
</evidence>
<dbReference type="PROSITE" id="PS00039">
    <property type="entry name" value="DEAD_ATP_HELICASE"/>
    <property type="match status" value="1"/>
</dbReference>
<dbReference type="Pfam" id="PF23469">
    <property type="entry name" value="KH_12"/>
    <property type="match status" value="1"/>
</dbReference>
<feature type="compositionally biased region" description="Basic and acidic residues" evidence="9">
    <location>
        <begin position="553"/>
        <end position="574"/>
    </location>
</feature>
<evidence type="ECO:0000256" key="2">
    <source>
        <dbReference type="ARBA" id="ARBA00022741"/>
    </source>
</evidence>
<dbReference type="PROSITE" id="PS51195">
    <property type="entry name" value="Q_MOTIF"/>
    <property type="match status" value="1"/>
</dbReference>
<feature type="domain" description="Helicase C-terminal" evidence="11">
    <location>
        <begin position="357"/>
        <end position="502"/>
    </location>
</feature>
<keyword evidence="4 8" id="KW-0347">Helicase</keyword>
<dbReference type="Pfam" id="PF00271">
    <property type="entry name" value="Helicase_C"/>
    <property type="match status" value="1"/>
</dbReference>
<dbReference type="Pfam" id="PF00270">
    <property type="entry name" value="DEAD"/>
    <property type="match status" value="1"/>
</dbReference>
<evidence type="ECO:0000259" key="12">
    <source>
        <dbReference type="PROSITE" id="PS51195"/>
    </source>
</evidence>
<reference evidence="13" key="1">
    <citation type="submission" date="2021-02" db="EMBL/GenBank/DDBJ databases">
        <title>First Annotated Genome of the Yellow-green Alga Tribonema minus.</title>
        <authorList>
            <person name="Mahan K.M."/>
        </authorList>
    </citation>
    <scope>NUCLEOTIDE SEQUENCE</scope>
    <source>
        <strain evidence="13">UTEX B ZZ1240</strain>
    </source>
</reference>
<feature type="compositionally biased region" description="Gly residues" evidence="9">
    <location>
        <begin position="579"/>
        <end position="590"/>
    </location>
</feature>
<keyword evidence="14" id="KW-1185">Reference proteome</keyword>
<dbReference type="InterPro" id="IPR001650">
    <property type="entry name" value="Helicase_C-like"/>
</dbReference>
<dbReference type="InterPro" id="IPR014014">
    <property type="entry name" value="RNA_helicase_DEAD_Q_motif"/>
</dbReference>
<sequence>MTALRQQREEEAAAARAAAEAEEARARDAERLGRMWASEGDIMDEGERAGKEKDALAVLAEQMKKKELKPVDHAAIDYLPIRKNLYIVPRALAALTSEQVQAARAALEIKIRGKGCPPPVETWEQCGLRDRVLAVITRLGFGAPFAIQRQALPALMSGRDVIGVARTGSGKTLAFLLPLFRHILDQPPLGEGEGPIGLIMAPARELAVQIYTEAKKFTKALGLRVTAVYGGAMVADQIGDLKRGAEIVVCTPGRMIDILTMQAGKLVSLARVSFVVMDEADRMFDMGFEPQIRMILQNVRPDRQTALFSATFPPKVEALARKVLRAPLEIIVGGRSVASESITQHVEVREEDDKYMRLLQLLGVWYERGNVLVFVDTQQKADSLFQDLTRSGYPALSLHGGKDQTDRDFTISDFKSKARTLMVATSVAGRGLDVPDLVCVINYSCPNHLEDYVHRVGRTGRAGRSGTAYTFIAPEEEAHAPTLVKALQAANQPVPPELAAMADAFGAKVASGLARKANSGFSGKGFTFDDAEQTDAQKIRSLEKRQYEIDAGLRDAGDLLGDKEDEEAERRMAEEESAEGGGGGGGGGGAAQPAAAGATDSIAAAVAAAAAAAATAAGASSDPAVERARALAAAAAAKMGFAAPPAAAGGGAAAAPALSQAEALQQAKLIAQSLALGGRAPAAKAHFEETIDINDYPQQARWKVTQSESIGQVEDTMGVAIVRRGIYTPPGKKLAPGEEKLHLRIEGSHKLSVQNAKAELQRMLNEETLRVAGHQTYGKYQVV</sequence>
<evidence type="ECO:0000256" key="6">
    <source>
        <dbReference type="ARBA" id="ARBA00038511"/>
    </source>
</evidence>
<feature type="region of interest" description="Disordered" evidence="9">
    <location>
        <begin position="553"/>
        <end position="594"/>
    </location>
</feature>
<dbReference type="FunFam" id="3.40.50.300:FF:000079">
    <property type="entry name" value="probable ATP-dependent RNA helicase DDX17"/>
    <property type="match status" value="1"/>
</dbReference>
<evidence type="ECO:0000256" key="4">
    <source>
        <dbReference type="ARBA" id="ARBA00022806"/>
    </source>
</evidence>
<dbReference type="OrthoDB" id="196131at2759"/>
<dbReference type="InterPro" id="IPR056149">
    <property type="entry name" value="PRP5/DDX46/KHDC4_KH"/>
</dbReference>
<dbReference type="GO" id="GO:0003676">
    <property type="term" value="F:nucleic acid binding"/>
    <property type="evidence" value="ECO:0007669"/>
    <property type="project" value="InterPro"/>
</dbReference>
<dbReference type="CDD" id="cd18787">
    <property type="entry name" value="SF2_C_DEAD"/>
    <property type="match status" value="1"/>
</dbReference>
<dbReference type="SMART" id="SM00490">
    <property type="entry name" value="HELICc"/>
    <property type="match status" value="1"/>
</dbReference>
<dbReference type="GO" id="GO:0003724">
    <property type="term" value="F:RNA helicase activity"/>
    <property type="evidence" value="ECO:0007669"/>
    <property type="project" value="UniProtKB-EC"/>
</dbReference>
<evidence type="ECO:0000256" key="9">
    <source>
        <dbReference type="SAM" id="MobiDB-lite"/>
    </source>
</evidence>
<comment type="similarity">
    <text evidence="6">Belongs to the DEAD box helicase family. DDX46/PRP5 subfamily.</text>
</comment>
<dbReference type="InterPro" id="IPR027417">
    <property type="entry name" value="P-loop_NTPase"/>
</dbReference>
<keyword evidence="2 8" id="KW-0547">Nucleotide-binding</keyword>